<reference evidence="14 15" key="1">
    <citation type="submission" date="2020-08" db="EMBL/GenBank/DDBJ databases">
        <title>Plant Genome Project.</title>
        <authorList>
            <person name="Zhang R.-G."/>
        </authorList>
    </citation>
    <scope>NUCLEOTIDE SEQUENCE [LARGE SCALE GENOMIC DNA]</scope>
    <source>
        <tissue evidence="14">Rhizome</tissue>
    </source>
</reference>
<keyword evidence="4 9" id="KW-0238">DNA-binding</keyword>
<dbReference type="AlphaFoldDB" id="A0A8J5HPY7"/>
<keyword evidence="2" id="KW-0217">Developmental protein</keyword>
<dbReference type="PROSITE" id="PS50071">
    <property type="entry name" value="HOMEOBOX_2"/>
    <property type="match status" value="1"/>
</dbReference>
<keyword evidence="6" id="KW-0804">Transcription</keyword>
<evidence type="ECO:0000259" key="13">
    <source>
        <dbReference type="PROSITE" id="PS50071"/>
    </source>
</evidence>
<comment type="caution">
    <text evidence="14">The sequence shown here is derived from an EMBL/GenBank/DDBJ whole genome shotgun (WGS) entry which is preliminary data.</text>
</comment>
<evidence type="ECO:0000256" key="3">
    <source>
        <dbReference type="ARBA" id="ARBA00023015"/>
    </source>
</evidence>
<feature type="signal peptide" evidence="12">
    <location>
        <begin position="1"/>
        <end position="16"/>
    </location>
</feature>
<dbReference type="GO" id="GO:0010087">
    <property type="term" value="P:phloem or xylem histogenesis"/>
    <property type="evidence" value="ECO:0007669"/>
    <property type="project" value="InterPro"/>
</dbReference>
<name>A0A8J5HPY7_ZINOF</name>
<dbReference type="GO" id="GO:0003700">
    <property type="term" value="F:DNA-binding transcription factor activity"/>
    <property type="evidence" value="ECO:0007669"/>
    <property type="project" value="InterPro"/>
</dbReference>
<dbReference type="GO" id="GO:0005634">
    <property type="term" value="C:nucleus"/>
    <property type="evidence" value="ECO:0007669"/>
    <property type="project" value="UniProtKB-SubCell"/>
</dbReference>
<evidence type="ECO:0000256" key="12">
    <source>
        <dbReference type="SAM" id="SignalP"/>
    </source>
</evidence>
<dbReference type="GO" id="GO:0003677">
    <property type="term" value="F:DNA binding"/>
    <property type="evidence" value="ECO:0007669"/>
    <property type="project" value="UniProtKB-UniRule"/>
</dbReference>
<evidence type="ECO:0000256" key="2">
    <source>
        <dbReference type="ARBA" id="ARBA00022473"/>
    </source>
</evidence>
<gene>
    <name evidence="14" type="ORF">ZIOFF_012882</name>
</gene>
<organism evidence="14 15">
    <name type="scientific">Zingiber officinale</name>
    <name type="common">Ginger</name>
    <name type="synonym">Amomum zingiber</name>
    <dbReference type="NCBI Taxonomy" id="94328"/>
    <lineage>
        <taxon>Eukaryota</taxon>
        <taxon>Viridiplantae</taxon>
        <taxon>Streptophyta</taxon>
        <taxon>Embryophyta</taxon>
        <taxon>Tracheophyta</taxon>
        <taxon>Spermatophyta</taxon>
        <taxon>Magnoliopsida</taxon>
        <taxon>Liliopsida</taxon>
        <taxon>Zingiberales</taxon>
        <taxon>Zingiberaceae</taxon>
        <taxon>Zingiber</taxon>
    </lineage>
</organism>
<keyword evidence="12" id="KW-0732">Signal</keyword>
<proteinExistence type="inferred from homology"/>
<dbReference type="InterPro" id="IPR009057">
    <property type="entry name" value="Homeodomain-like_sf"/>
</dbReference>
<comment type="subcellular location">
    <subcellularLocation>
        <location evidence="1 9 10">Nucleus</location>
    </subcellularLocation>
</comment>
<keyword evidence="15" id="KW-1185">Reference proteome</keyword>
<evidence type="ECO:0000256" key="5">
    <source>
        <dbReference type="ARBA" id="ARBA00023155"/>
    </source>
</evidence>
<evidence type="ECO:0000256" key="6">
    <source>
        <dbReference type="ARBA" id="ARBA00023163"/>
    </source>
</evidence>
<dbReference type="InterPro" id="IPR044186">
    <property type="entry name" value="WOX4"/>
</dbReference>
<evidence type="ECO:0000256" key="1">
    <source>
        <dbReference type="ARBA" id="ARBA00004123"/>
    </source>
</evidence>
<dbReference type="GO" id="GO:0010067">
    <property type="term" value="P:procambium histogenesis"/>
    <property type="evidence" value="ECO:0007669"/>
    <property type="project" value="InterPro"/>
</dbReference>
<evidence type="ECO:0000256" key="4">
    <source>
        <dbReference type="ARBA" id="ARBA00023125"/>
    </source>
</evidence>
<dbReference type="CDD" id="cd00086">
    <property type="entry name" value="homeodomain"/>
    <property type="match status" value="1"/>
</dbReference>
<evidence type="ECO:0000256" key="11">
    <source>
        <dbReference type="SAM" id="MobiDB-lite"/>
    </source>
</evidence>
<dbReference type="PANTHER" id="PTHR47716:SF1">
    <property type="entry name" value="WUSCHEL-RELATED HOMEOBOX 4"/>
    <property type="match status" value="1"/>
</dbReference>
<evidence type="ECO:0000256" key="8">
    <source>
        <dbReference type="ARBA" id="ARBA00024040"/>
    </source>
</evidence>
<dbReference type="Pfam" id="PF00046">
    <property type="entry name" value="Homeodomain"/>
    <property type="match status" value="1"/>
</dbReference>
<comment type="similarity">
    <text evidence="8">Belongs to the WUS homeobox family.</text>
</comment>
<keyword evidence="3" id="KW-0805">Transcription regulation</keyword>
<evidence type="ECO:0000256" key="7">
    <source>
        <dbReference type="ARBA" id="ARBA00023242"/>
    </source>
</evidence>
<dbReference type="SUPFAM" id="SSF46689">
    <property type="entry name" value="Homeodomain-like"/>
    <property type="match status" value="1"/>
</dbReference>
<feature type="compositionally biased region" description="Low complexity" evidence="11">
    <location>
        <begin position="32"/>
        <end position="47"/>
    </location>
</feature>
<dbReference type="GO" id="GO:0051301">
    <property type="term" value="P:cell division"/>
    <property type="evidence" value="ECO:0007669"/>
    <property type="project" value="InterPro"/>
</dbReference>
<dbReference type="PANTHER" id="PTHR47716">
    <property type="entry name" value="WUSCHEL-RELATED HOMEOBOX 4"/>
    <property type="match status" value="1"/>
</dbReference>
<keyword evidence="5 9" id="KW-0371">Homeobox</keyword>
<dbReference type="FunFam" id="1.10.10.60:FF:000146">
    <property type="entry name" value="WUSCHEL-related homeobox 4"/>
    <property type="match status" value="1"/>
</dbReference>
<dbReference type="Gene3D" id="1.10.10.60">
    <property type="entry name" value="Homeodomain-like"/>
    <property type="match status" value="1"/>
</dbReference>
<dbReference type="Proteomes" id="UP000734854">
    <property type="component" value="Unassembled WGS sequence"/>
</dbReference>
<feature type="domain" description="Homeobox" evidence="13">
    <location>
        <begin position="93"/>
        <end position="146"/>
    </location>
</feature>
<evidence type="ECO:0000256" key="10">
    <source>
        <dbReference type="RuleBase" id="RU000682"/>
    </source>
</evidence>
<dbReference type="EMBL" id="JACMSC010000003">
    <property type="protein sequence ID" value="KAG6530639.1"/>
    <property type="molecule type" value="Genomic_DNA"/>
</dbReference>
<dbReference type="SMART" id="SM00389">
    <property type="entry name" value="HOX"/>
    <property type="match status" value="1"/>
</dbReference>
<sequence length="206" mass="23056">MYINRLLLLLAIAKEAMKMIQPPSLTLWDGHSSSSSSSPPSPSSSSSSTFINAAVAKRLRSLVPVQTSSSSSDAIAAAELVHSGGTRWNPMPEQVKLLEALYAGGLRTPNPVQIEQITAELGRFGRIEGKNVFYWFQNHKARERQKQKRAAAFHLKKEEMATKEATVDLGRKRKCRSWSRADVAVVEDCERRTLELFPLHPEWKQI</sequence>
<dbReference type="InterPro" id="IPR001356">
    <property type="entry name" value="HD"/>
</dbReference>
<evidence type="ECO:0000313" key="15">
    <source>
        <dbReference type="Proteomes" id="UP000734854"/>
    </source>
</evidence>
<evidence type="ECO:0000313" key="14">
    <source>
        <dbReference type="EMBL" id="KAG6530639.1"/>
    </source>
</evidence>
<feature type="region of interest" description="Disordered" evidence="11">
    <location>
        <begin position="28"/>
        <end position="47"/>
    </location>
</feature>
<evidence type="ECO:0000256" key="9">
    <source>
        <dbReference type="PROSITE-ProRule" id="PRU00108"/>
    </source>
</evidence>
<feature type="DNA-binding region" description="Homeobox" evidence="9">
    <location>
        <begin position="95"/>
        <end position="147"/>
    </location>
</feature>
<keyword evidence="7 9" id="KW-0539">Nucleus</keyword>
<feature type="chain" id="PRO_5035186008" description="Homeobox domain-containing protein" evidence="12">
    <location>
        <begin position="17"/>
        <end position="206"/>
    </location>
</feature>
<protein>
    <recommendedName>
        <fullName evidence="13">Homeobox domain-containing protein</fullName>
    </recommendedName>
</protein>
<accession>A0A8J5HPY7</accession>